<evidence type="ECO:0000256" key="2">
    <source>
        <dbReference type="HAMAP-Rule" id="MF_00659"/>
    </source>
</evidence>
<feature type="compositionally biased region" description="Basic and acidic residues" evidence="3">
    <location>
        <begin position="1"/>
        <end position="10"/>
    </location>
</feature>
<keyword evidence="5" id="KW-1185">Reference proteome</keyword>
<sequence>MNDKTRRDLRQANQTTTQAEPPKITFPCDYPIKVVGDAVEGFVDMVRATVSRHDPSFDPQRIEVIDSRNGRFQSVRFTIRATGEEQLKALFHELKASGLVHMVV</sequence>
<dbReference type="Pfam" id="PF04359">
    <property type="entry name" value="DUF493"/>
    <property type="match status" value="1"/>
</dbReference>
<accession>A0A4Y4F2N7</accession>
<evidence type="ECO:0000256" key="3">
    <source>
        <dbReference type="SAM" id="MobiDB-lite"/>
    </source>
</evidence>
<gene>
    <name evidence="4" type="ORF">HHA01_08270</name>
</gene>
<dbReference type="HAMAP" id="MF_00659">
    <property type="entry name" value="UPF0250"/>
    <property type="match status" value="1"/>
</dbReference>
<proteinExistence type="inferred from homology"/>
<reference evidence="4 5" key="1">
    <citation type="submission" date="2019-06" db="EMBL/GenBank/DDBJ databases">
        <title>Whole genome shotgun sequence of Halomonas halmophila NBRC 15537.</title>
        <authorList>
            <person name="Hosoyama A."/>
            <person name="Uohara A."/>
            <person name="Ohji S."/>
            <person name="Ichikawa N."/>
        </authorList>
    </citation>
    <scope>NUCLEOTIDE SEQUENCE [LARGE SCALE GENOMIC DNA]</scope>
    <source>
        <strain evidence="4 5">NBRC 15537</strain>
    </source>
</reference>
<organism evidence="4 5">
    <name type="scientific">Halomonas halmophila</name>
    <dbReference type="NCBI Taxonomy" id="252"/>
    <lineage>
        <taxon>Bacteria</taxon>
        <taxon>Pseudomonadati</taxon>
        <taxon>Pseudomonadota</taxon>
        <taxon>Gammaproteobacteria</taxon>
        <taxon>Oceanospirillales</taxon>
        <taxon>Halomonadaceae</taxon>
        <taxon>Halomonas</taxon>
    </lineage>
</organism>
<dbReference type="AlphaFoldDB" id="A0A4Y4F2N7"/>
<name>A0A4Y4F2N7_9GAMM</name>
<evidence type="ECO:0000256" key="1">
    <source>
        <dbReference type="ARBA" id="ARBA00008460"/>
    </source>
</evidence>
<dbReference type="Proteomes" id="UP000319812">
    <property type="component" value="Unassembled WGS sequence"/>
</dbReference>
<dbReference type="InterPro" id="IPR027471">
    <property type="entry name" value="YbeD-like_sf"/>
</dbReference>
<dbReference type="SUPFAM" id="SSF117991">
    <property type="entry name" value="YbeD/HP0495-like"/>
    <property type="match status" value="1"/>
</dbReference>
<dbReference type="PANTHER" id="PTHR38036">
    <property type="entry name" value="UPF0250 PROTEIN YBED"/>
    <property type="match status" value="1"/>
</dbReference>
<dbReference type="EMBL" id="BJOC01000012">
    <property type="protein sequence ID" value="GED21850.1"/>
    <property type="molecule type" value="Genomic_DNA"/>
</dbReference>
<comment type="caution">
    <text evidence="4">The sequence shown here is derived from an EMBL/GenBank/DDBJ whole genome shotgun (WGS) entry which is preliminary data.</text>
</comment>
<feature type="region of interest" description="Disordered" evidence="3">
    <location>
        <begin position="1"/>
        <end position="23"/>
    </location>
</feature>
<evidence type="ECO:0000313" key="4">
    <source>
        <dbReference type="EMBL" id="GED21850.1"/>
    </source>
</evidence>
<protein>
    <recommendedName>
        <fullName evidence="2">UPF0250 protein HHA01_08270</fullName>
    </recommendedName>
</protein>
<comment type="similarity">
    <text evidence="1 2">Belongs to the UPF0250 family.</text>
</comment>
<dbReference type="OrthoDB" id="9793424at2"/>
<dbReference type="PANTHER" id="PTHR38036:SF1">
    <property type="entry name" value="UPF0250 PROTEIN YBED"/>
    <property type="match status" value="1"/>
</dbReference>
<dbReference type="InterPro" id="IPR007454">
    <property type="entry name" value="UPF0250_YbeD-like"/>
</dbReference>
<dbReference type="GO" id="GO:0005829">
    <property type="term" value="C:cytosol"/>
    <property type="evidence" value="ECO:0007669"/>
    <property type="project" value="TreeGrafter"/>
</dbReference>
<dbReference type="RefSeq" id="WP_141318026.1">
    <property type="nucleotide sequence ID" value="NZ_BJOC01000012.1"/>
</dbReference>
<dbReference type="Gene3D" id="3.30.70.260">
    <property type="match status" value="1"/>
</dbReference>
<evidence type="ECO:0000313" key="5">
    <source>
        <dbReference type="Proteomes" id="UP000319812"/>
    </source>
</evidence>